<dbReference type="PROSITE" id="PS51177">
    <property type="entry name" value="LUMAZINE_BIND"/>
    <property type="match status" value="2"/>
</dbReference>
<dbReference type="EC" id="2.5.1.9" evidence="5 10"/>
<evidence type="ECO:0000256" key="6">
    <source>
        <dbReference type="ARBA" id="ARBA00013950"/>
    </source>
</evidence>
<keyword evidence="9" id="KW-0677">Repeat</keyword>
<dbReference type="OrthoDB" id="9788537at2"/>
<dbReference type="RefSeq" id="WP_104480145.1">
    <property type="nucleotide sequence ID" value="NZ_CP154825.1"/>
</dbReference>
<organism evidence="13 14">
    <name type="scientific">Actinokineospora auranticolor</name>
    <dbReference type="NCBI Taxonomy" id="155976"/>
    <lineage>
        <taxon>Bacteria</taxon>
        <taxon>Bacillati</taxon>
        <taxon>Actinomycetota</taxon>
        <taxon>Actinomycetes</taxon>
        <taxon>Pseudonocardiales</taxon>
        <taxon>Pseudonocardiaceae</taxon>
        <taxon>Actinokineospora</taxon>
    </lineage>
</organism>
<evidence type="ECO:0000256" key="4">
    <source>
        <dbReference type="ARBA" id="ARBA00011233"/>
    </source>
</evidence>
<feature type="domain" description="Lumazine-binding" evidence="12">
    <location>
        <begin position="1"/>
        <end position="96"/>
    </location>
</feature>
<dbReference type="InterPro" id="IPR026017">
    <property type="entry name" value="Lumazine-bd_dom"/>
</dbReference>
<dbReference type="SUPFAM" id="SSF63380">
    <property type="entry name" value="Riboflavin synthase domain-like"/>
    <property type="match status" value="2"/>
</dbReference>
<sequence length="215" mass="22452">MFTGIVEERGEVVAVRDLPDAARVTIAGPLVTSDARHGDSIAVNGVCLTVVDLADGTFTADVMRETLRRSSLDGVAAGDAVNLERAAAVGQRLGGHIVQGHVDGTGHVLSREPSEHWDLVRFALPDGLSRYVVEKGSITVDGVSLTVVEVGADWFTVSLIPETLRATTLGLRAPGDKVNLEVDVLAKYVEKLATPHLAAGTAPGTSGIEEENPGA</sequence>
<dbReference type="GO" id="GO:0004746">
    <property type="term" value="F:riboflavin synthase activity"/>
    <property type="evidence" value="ECO:0007669"/>
    <property type="project" value="UniProtKB-UniRule"/>
</dbReference>
<dbReference type="CDD" id="cd00402">
    <property type="entry name" value="Riboflavin_synthase_like"/>
    <property type="match status" value="1"/>
</dbReference>
<evidence type="ECO:0000256" key="9">
    <source>
        <dbReference type="ARBA" id="ARBA00022737"/>
    </source>
</evidence>
<evidence type="ECO:0000313" key="14">
    <source>
        <dbReference type="Proteomes" id="UP000239203"/>
    </source>
</evidence>
<reference evidence="13 14" key="1">
    <citation type="submission" date="2018-02" db="EMBL/GenBank/DDBJ databases">
        <title>Genomic Encyclopedia of Archaeal and Bacterial Type Strains, Phase II (KMG-II): from individual species to whole genera.</title>
        <authorList>
            <person name="Goeker M."/>
        </authorList>
    </citation>
    <scope>NUCLEOTIDE SEQUENCE [LARGE SCALE GENOMIC DNA]</scope>
    <source>
        <strain evidence="13 14">YU 961-1</strain>
    </source>
</reference>
<dbReference type="Proteomes" id="UP000239203">
    <property type="component" value="Unassembled WGS sequence"/>
</dbReference>
<feature type="domain" description="Lumazine-binding" evidence="12">
    <location>
        <begin position="97"/>
        <end position="193"/>
    </location>
</feature>
<comment type="pathway">
    <text evidence="3">Cofactor biosynthesis; riboflavin biosynthesis; riboflavin from 2-hydroxy-3-oxobutyl phosphate and 5-amino-6-(D-ribitylamino)uracil: step 2/2.</text>
</comment>
<feature type="repeat" description="Lumazine-binding" evidence="11">
    <location>
        <begin position="97"/>
        <end position="193"/>
    </location>
</feature>
<dbReference type="PANTHER" id="PTHR21098:SF12">
    <property type="entry name" value="RIBOFLAVIN SYNTHASE"/>
    <property type="match status" value="1"/>
</dbReference>
<dbReference type="GO" id="GO:0009231">
    <property type="term" value="P:riboflavin biosynthetic process"/>
    <property type="evidence" value="ECO:0007669"/>
    <property type="project" value="UniProtKB-KW"/>
</dbReference>
<evidence type="ECO:0000256" key="1">
    <source>
        <dbReference type="ARBA" id="ARBA00000968"/>
    </source>
</evidence>
<dbReference type="InterPro" id="IPR023366">
    <property type="entry name" value="ATP_synth_asu-like_sf"/>
</dbReference>
<keyword evidence="8" id="KW-0808">Transferase</keyword>
<evidence type="ECO:0000256" key="3">
    <source>
        <dbReference type="ARBA" id="ARBA00004887"/>
    </source>
</evidence>
<feature type="repeat" description="Lumazine-binding" evidence="11">
    <location>
        <begin position="1"/>
        <end position="96"/>
    </location>
</feature>
<dbReference type="PANTHER" id="PTHR21098">
    <property type="entry name" value="RIBOFLAVIN SYNTHASE ALPHA CHAIN"/>
    <property type="match status" value="1"/>
</dbReference>
<comment type="catalytic activity">
    <reaction evidence="1">
        <text>2 6,7-dimethyl-8-(1-D-ribityl)lumazine + H(+) = 5-amino-6-(D-ribitylamino)uracil + riboflavin</text>
        <dbReference type="Rhea" id="RHEA:20772"/>
        <dbReference type="ChEBI" id="CHEBI:15378"/>
        <dbReference type="ChEBI" id="CHEBI:15934"/>
        <dbReference type="ChEBI" id="CHEBI:57986"/>
        <dbReference type="ChEBI" id="CHEBI:58201"/>
        <dbReference type="EC" id="2.5.1.9"/>
    </reaction>
</comment>
<dbReference type="Gene3D" id="2.40.30.20">
    <property type="match status" value="2"/>
</dbReference>
<keyword evidence="14" id="KW-1185">Reference proteome</keyword>
<dbReference type="FunFam" id="2.40.30.20:FF:000004">
    <property type="entry name" value="Riboflavin synthase, alpha subunit"/>
    <property type="match status" value="1"/>
</dbReference>
<gene>
    <name evidence="13" type="ORF">CLV40_109157</name>
</gene>
<dbReference type="NCBIfam" id="NF009566">
    <property type="entry name" value="PRK13020.1"/>
    <property type="match status" value="1"/>
</dbReference>
<evidence type="ECO:0000256" key="5">
    <source>
        <dbReference type="ARBA" id="ARBA00012827"/>
    </source>
</evidence>
<evidence type="ECO:0000256" key="8">
    <source>
        <dbReference type="ARBA" id="ARBA00022679"/>
    </source>
</evidence>
<dbReference type="InterPro" id="IPR001783">
    <property type="entry name" value="Lumazine-bd"/>
</dbReference>
<name>A0A2S6GNF2_9PSEU</name>
<evidence type="ECO:0000256" key="2">
    <source>
        <dbReference type="ARBA" id="ARBA00002803"/>
    </source>
</evidence>
<evidence type="ECO:0000256" key="7">
    <source>
        <dbReference type="ARBA" id="ARBA00022619"/>
    </source>
</evidence>
<dbReference type="Pfam" id="PF00677">
    <property type="entry name" value="Lum_binding"/>
    <property type="match status" value="2"/>
</dbReference>
<accession>A0A2S6GNF2</accession>
<dbReference type="FunFam" id="2.40.30.20:FF:000003">
    <property type="entry name" value="Riboflavin synthase, alpha subunit"/>
    <property type="match status" value="1"/>
</dbReference>
<keyword evidence="7" id="KW-0686">Riboflavin biosynthesis</keyword>
<comment type="caution">
    <text evidence="13">The sequence shown here is derived from an EMBL/GenBank/DDBJ whole genome shotgun (WGS) entry which is preliminary data.</text>
</comment>
<dbReference type="EMBL" id="PTIX01000009">
    <property type="protein sequence ID" value="PPK66772.1"/>
    <property type="molecule type" value="Genomic_DNA"/>
</dbReference>
<dbReference type="AlphaFoldDB" id="A0A2S6GNF2"/>
<comment type="function">
    <text evidence="2">Catalyzes the dismutation of two molecules of 6,7-dimethyl-8-ribityllumazine, resulting in the formation of riboflavin and 5-amino-6-(D-ribitylamino)uracil.</text>
</comment>
<evidence type="ECO:0000313" key="13">
    <source>
        <dbReference type="EMBL" id="PPK66772.1"/>
    </source>
</evidence>
<evidence type="ECO:0000256" key="10">
    <source>
        <dbReference type="NCBIfam" id="TIGR00187"/>
    </source>
</evidence>
<dbReference type="InterPro" id="IPR017938">
    <property type="entry name" value="Riboflavin_synthase-like_b-brl"/>
</dbReference>
<dbReference type="PIRSF" id="PIRSF000498">
    <property type="entry name" value="Riboflavin_syn_A"/>
    <property type="match status" value="1"/>
</dbReference>
<dbReference type="NCBIfam" id="NF006767">
    <property type="entry name" value="PRK09289.1"/>
    <property type="match status" value="1"/>
</dbReference>
<evidence type="ECO:0000256" key="11">
    <source>
        <dbReference type="PROSITE-ProRule" id="PRU00524"/>
    </source>
</evidence>
<comment type="subunit">
    <text evidence="4">Homotrimer.</text>
</comment>
<evidence type="ECO:0000259" key="12">
    <source>
        <dbReference type="PROSITE" id="PS51177"/>
    </source>
</evidence>
<protein>
    <recommendedName>
        <fullName evidence="6 10">Riboflavin synthase</fullName>
        <ecNumber evidence="5 10">2.5.1.9</ecNumber>
    </recommendedName>
</protein>
<proteinExistence type="predicted"/>
<dbReference type="NCBIfam" id="TIGR00187">
    <property type="entry name" value="ribE"/>
    <property type="match status" value="1"/>
</dbReference>